<feature type="region of interest" description="Disordered" evidence="1">
    <location>
        <begin position="1"/>
        <end position="46"/>
    </location>
</feature>
<protein>
    <submittedName>
        <fullName evidence="2">Uncharacterized protein</fullName>
    </submittedName>
</protein>
<evidence type="ECO:0000256" key="1">
    <source>
        <dbReference type="SAM" id="MobiDB-lite"/>
    </source>
</evidence>
<name>A0A6G1C6W0_9ORYZ</name>
<proteinExistence type="predicted"/>
<reference evidence="2 3" key="1">
    <citation type="submission" date="2019-11" db="EMBL/GenBank/DDBJ databases">
        <title>Whole genome sequence of Oryza granulata.</title>
        <authorList>
            <person name="Li W."/>
        </authorList>
    </citation>
    <scope>NUCLEOTIDE SEQUENCE [LARGE SCALE GENOMIC DNA]</scope>
    <source>
        <strain evidence="3">cv. Menghai</strain>
        <tissue evidence="2">Leaf</tissue>
    </source>
</reference>
<organism evidence="2 3">
    <name type="scientific">Oryza meyeriana var. granulata</name>
    <dbReference type="NCBI Taxonomy" id="110450"/>
    <lineage>
        <taxon>Eukaryota</taxon>
        <taxon>Viridiplantae</taxon>
        <taxon>Streptophyta</taxon>
        <taxon>Embryophyta</taxon>
        <taxon>Tracheophyta</taxon>
        <taxon>Spermatophyta</taxon>
        <taxon>Magnoliopsida</taxon>
        <taxon>Liliopsida</taxon>
        <taxon>Poales</taxon>
        <taxon>Poaceae</taxon>
        <taxon>BOP clade</taxon>
        <taxon>Oryzoideae</taxon>
        <taxon>Oryzeae</taxon>
        <taxon>Oryzinae</taxon>
        <taxon>Oryza</taxon>
        <taxon>Oryza meyeriana</taxon>
    </lineage>
</organism>
<dbReference type="Proteomes" id="UP000479710">
    <property type="component" value="Unassembled WGS sequence"/>
</dbReference>
<comment type="caution">
    <text evidence="2">The sequence shown here is derived from an EMBL/GenBank/DDBJ whole genome shotgun (WGS) entry which is preliminary data.</text>
</comment>
<keyword evidence="3" id="KW-1185">Reference proteome</keyword>
<accession>A0A6G1C6W0</accession>
<sequence>MTHLLLGRALPQQLPRHTHQLGTPTPRSYQGCSRHQDSGGSFHGRHHHYQLRDGDEFYHYSRRRFFYTRIGTGLRLGTA</sequence>
<dbReference type="EMBL" id="SPHZ02000010">
    <property type="protein sequence ID" value="KAF0895969.1"/>
    <property type="molecule type" value="Genomic_DNA"/>
</dbReference>
<evidence type="ECO:0000313" key="2">
    <source>
        <dbReference type="EMBL" id="KAF0895969.1"/>
    </source>
</evidence>
<gene>
    <name evidence="2" type="ORF">E2562_018042</name>
</gene>
<evidence type="ECO:0000313" key="3">
    <source>
        <dbReference type="Proteomes" id="UP000479710"/>
    </source>
</evidence>
<dbReference type="AlphaFoldDB" id="A0A6G1C6W0"/>
<feature type="compositionally biased region" description="Polar residues" evidence="1">
    <location>
        <begin position="20"/>
        <end position="33"/>
    </location>
</feature>